<evidence type="ECO:0000256" key="1">
    <source>
        <dbReference type="SAM" id="MobiDB-lite"/>
    </source>
</evidence>
<sequence length="191" mass="20197">MSAAAPRRPAPRRDAAPGDDVDPASELPGFDAAESPLGWLRSRRDRDGASLIGDAEFVAGERFRRDYTIGGLIARTTMNWDALGGPAERRRGGAGGALVVGEAAMAARDRVAAAVAAVGPEFASLLIDVCCHLKGLGDIERDRAWPARSGKVVLRLALAALARHYGLSDRAVGADRARTRSWGAPDYKPRA</sequence>
<name>A0A4R6RB60_9HYPH</name>
<feature type="domain" description="DUF6456" evidence="2">
    <location>
        <begin position="31"/>
        <end position="166"/>
    </location>
</feature>
<protein>
    <recommendedName>
        <fullName evidence="2">DUF6456 domain-containing protein</fullName>
    </recommendedName>
</protein>
<evidence type="ECO:0000259" key="2">
    <source>
        <dbReference type="Pfam" id="PF20057"/>
    </source>
</evidence>
<organism evidence="3 4">
    <name type="scientific">Oharaeibacter diazotrophicus</name>
    <dbReference type="NCBI Taxonomy" id="1920512"/>
    <lineage>
        <taxon>Bacteria</taxon>
        <taxon>Pseudomonadati</taxon>
        <taxon>Pseudomonadota</taxon>
        <taxon>Alphaproteobacteria</taxon>
        <taxon>Hyphomicrobiales</taxon>
        <taxon>Pleomorphomonadaceae</taxon>
        <taxon>Oharaeibacter</taxon>
    </lineage>
</organism>
<feature type="region of interest" description="Disordered" evidence="1">
    <location>
        <begin position="1"/>
        <end position="33"/>
    </location>
</feature>
<reference evidence="3 4" key="1">
    <citation type="submission" date="2019-03" db="EMBL/GenBank/DDBJ databases">
        <title>Genomic Encyclopedia of Type Strains, Phase IV (KMG-IV): sequencing the most valuable type-strain genomes for metagenomic binning, comparative biology and taxonomic classification.</title>
        <authorList>
            <person name="Goeker M."/>
        </authorList>
    </citation>
    <scope>NUCLEOTIDE SEQUENCE [LARGE SCALE GENOMIC DNA]</scope>
    <source>
        <strain evidence="3 4">DSM 102969</strain>
    </source>
</reference>
<dbReference type="Pfam" id="PF20057">
    <property type="entry name" value="DUF6456"/>
    <property type="match status" value="1"/>
</dbReference>
<dbReference type="Proteomes" id="UP000294547">
    <property type="component" value="Unassembled WGS sequence"/>
</dbReference>
<gene>
    <name evidence="3" type="ORF">EDD54_3213</name>
</gene>
<keyword evidence="4" id="KW-1185">Reference proteome</keyword>
<comment type="caution">
    <text evidence="3">The sequence shown here is derived from an EMBL/GenBank/DDBJ whole genome shotgun (WGS) entry which is preliminary data.</text>
</comment>
<dbReference type="AlphaFoldDB" id="A0A4R6RB60"/>
<dbReference type="InterPro" id="IPR045599">
    <property type="entry name" value="DUF6456"/>
</dbReference>
<dbReference type="RefSeq" id="WP_208112223.1">
    <property type="nucleotide sequence ID" value="NZ_BSPM01000009.1"/>
</dbReference>
<accession>A0A4R6RB60</accession>
<evidence type="ECO:0000313" key="3">
    <source>
        <dbReference type="EMBL" id="TDP83254.1"/>
    </source>
</evidence>
<evidence type="ECO:0000313" key="4">
    <source>
        <dbReference type="Proteomes" id="UP000294547"/>
    </source>
</evidence>
<dbReference type="EMBL" id="SNXY01000009">
    <property type="protein sequence ID" value="TDP83254.1"/>
    <property type="molecule type" value="Genomic_DNA"/>
</dbReference>
<proteinExistence type="predicted"/>